<gene>
    <name evidence="3" type="ORF">SAMN05443377_10374</name>
</gene>
<dbReference type="RefSeq" id="WP_091967410.1">
    <property type="nucleotide sequence ID" value="NZ_FOGZ01000003.1"/>
</dbReference>
<dbReference type="PANTHER" id="PTHR34473:SF2">
    <property type="entry name" value="UPF0699 TRANSMEMBRANE PROTEIN YDBT"/>
    <property type="match status" value="1"/>
</dbReference>
<dbReference type="OrthoDB" id="4350422at2"/>
<feature type="domain" description="YdbS-like PH" evidence="2">
    <location>
        <begin position="80"/>
        <end position="153"/>
    </location>
</feature>
<organism evidence="3 4">
    <name type="scientific">Propionibacterium cyclohexanicum</name>
    <dbReference type="NCBI Taxonomy" id="64702"/>
    <lineage>
        <taxon>Bacteria</taxon>
        <taxon>Bacillati</taxon>
        <taxon>Actinomycetota</taxon>
        <taxon>Actinomycetes</taxon>
        <taxon>Propionibacteriales</taxon>
        <taxon>Propionibacteriaceae</taxon>
        <taxon>Propionibacterium</taxon>
    </lineage>
</organism>
<dbReference type="PANTHER" id="PTHR34473">
    <property type="entry name" value="UPF0699 TRANSMEMBRANE PROTEIN YDBS"/>
    <property type="match status" value="1"/>
</dbReference>
<protein>
    <submittedName>
        <fullName evidence="3">PH domain-containing protein</fullName>
    </submittedName>
</protein>
<dbReference type="STRING" id="64702.SAMN05443377_10374"/>
<reference evidence="3 4" key="1">
    <citation type="submission" date="2016-10" db="EMBL/GenBank/DDBJ databases">
        <authorList>
            <person name="de Groot N.N."/>
        </authorList>
    </citation>
    <scope>NUCLEOTIDE SEQUENCE [LARGE SCALE GENOMIC DNA]</scope>
    <source>
        <strain evidence="3 4">DSM 16859</strain>
    </source>
</reference>
<evidence type="ECO:0000256" key="1">
    <source>
        <dbReference type="SAM" id="Phobius"/>
    </source>
</evidence>
<feature type="transmembrane region" description="Helical" evidence="1">
    <location>
        <begin position="24"/>
        <end position="44"/>
    </location>
</feature>
<keyword evidence="1" id="KW-0472">Membrane</keyword>
<dbReference type="EMBL" id="FOGZ01000003">
    <property type="protein sequence ID" value="SER58999.1"/>
    <property type="molecule type" value="Genomic_DNA"/>
</dbReference>
<dbReference type="InterPro" id="IPR005182">
    <property type="entry name" value="YdbS-like_PH"/>
</dbReference>
<evidence type="ECO:0000313" key="4">
    <source>
        <dbReference type="Proteomes" id="UP000198815"/>
    </source>
</evidence>
<keyword evidence="1" id="KW-0812">Transmembrane</keyword>
<dbReference type="AlphaFoldDB" id="A0A1H9QGM6"/>
<evidence type="ECO:0000313" key="3">
    <source>
        <dbReference type="EMBL" id="SER58999.1"/>
    </source>
</evidence>
<keyword evidence="4" id="KW-1185">Reference proteome</keyword>
<feature type="transmembrane region" description="Helical" evidence="1">
    <location>
        <begin position="56"/>
        <end position="81"/>
    </location>
</feature>
<sequence length="166" mass="18255">MRHLRGGLGPDEQLVVRLRSHPRVLMGPAFMLILLAAGFGIVIGQVPRNWGSAVSWVRIGLAAIFLVCVVIFVLSPALRWLTTSYTITTRRIMLRTGLVHRSGHDLPLNRISDVAFRRSLLDRLCGCGTIRLVTSSEQPLELPGVPEVADVQNVLAELIYASYATS</sequence>
<evidence type="ECO:0000259" key="2">
    <source>
        <dbReference type="Pfam" id="PF03703"/>
    </source>
</evidence>
<name>A0A1H9QGM6_9ACTN</name>
<accession>A0A1H9QGM6</accession>
<dbReference type="Proteomes" id="UP000198815">
    <property type="component" value="Unassembled WGS sequence"/>
</dbReference>
<dbReference type="Pfam" id="PF03703">
    <property type="entry name" value="bPH_2"/>
    <property type="match status" value="1"/>
</dbReference>
<proteinExistence type="predicted"/>
<keyword evidence="1" id="KW-1133">Transmembrane helix</keyword>